<dbReference type="AlphaFoldDB" id="A0AAW0G2C2"/>
<evidence type="ECO:0000313" key="2">
    <source>
        <dbReference type="Proteomes" id="UP001385951"/>
    </source>
</evidence>
<accession>A0AAW0G2C2</accession>
<dbReference type="Proteomes" id="UP001385951">
    <property type="component" value="Unassembled WGS sequence"/>
</dbReference>
<dbReference type="InterPro" id="IPR032675">
    <property type="entry name" value="LRR_dom_sf"/>
</dbReference>
<dbReference type="SUPFAM" id="SSF52047">
    <property type="entry name" value="RNI-like"/>
    <property type="match status" value="1"/>
</dbReference>
<sequence length="366" mass="41576">MIILDIRAVPALSGSVNPQFLKDSQAVIMLCDNLLSFVCTPNVLSHYIGQLQSRVYLDSIRVKALLKTDESSNILQLNRLRHLTLDSATWNVIDILPTWSKSLQGTLRTLTLYLLKDLDSSILEPVLKTLPRLTALHVVSCRKVDTWTLLQLTRYTPLVQSLAFTCWTHSSFDPSEHKQLPDLRHLAVDFQIGSSTYLDAKYASLFLLTKSWGCALSALTIKFSSALMIPDTFMKPLLRTHGSSLTHLSMINCLLLEDYFRRVAHRCKKLERLAVIVPHKSIEQFATGLSRSSTLQTLQDLSTESPSLSKDSVRKVMQSVPSLQKIITLDRIWTRHRQSNPNDRHADFIPEKKHNPRPNHWFIASV</sequence>
<gene>
    <name evidence="1" type="ORF">QCA50_013088</name>
</gene>
<evidence type="ECO:0000313" key="1">
    <source>
        <dbReference type="EMBL" id="KAK7683712.1"/>
    </source>
</evidence>
<keyword evidence="2" id="KW-1185">Reference proteome</keyword>
<organism evidence="1 2">
    <name type="scientific">Cerrena zonata</name>
    <dbReference type="NCBI Taxonomy" id="2478898"/>
    <lineage>
        <taxon>Eukaryota</taxon>
        <taxon>Fungi</taxon>
        <taxon>Dikarya</taxon>
        <taxon>Basidiomycota</taxon>
        <taxon>Agaricomycotina</taxon>
        <taxon>Agaricomycetes</taxon>
        <taxon>Polyporales</taxon>
        <taxon>Cerrenaceae</taxon>
        <taxon>Cerrena</taxon>
    </lineage>
</organism>
<proteinExistence type="predicted"/>
<comment type="caution">
    <text evidence="1">The sequence shown here is derived from an EMBL/GenBank/DDBJ whole genome shotgun (WGS) entry which is preliminary data.</text>
</comment>
<reference evidence="1 2" key="1">
    <citation type="submission" date="2022-09" db="EMBL/GenBank/DDBJ databases">
        <authorList>
            <person name="Palmer J.M."/>
        </authorList>
    </citation>
    <scope>NUCLEOTIDE SEQUENCE [LARGE SCALE GENOMIC DNA]</scope>
    <source>
        <strain evidence="1 2">DSM 7382</strain>
    </source>
</reference>
<dbReference type="EMBL" id="JASBNA010000029">
    <property type="protein sequence ID" value="KAK7683712.1"/>
    <property type="molecule type" value="Genomic_DNA"/>
</dbReference>
<protein>
    <submittedName>
        <fullName evidence="1">Uncharacterized protein</fullName>
    </submittedName>
</protein>
<dbReference type="Gene3D" id="3.80.10.10">
    <property type="entry name" value="Ribonuclease Inhibitor"/>
    <property type="match status" value="1"/>
</dbReference>
<name>A0AAW0G2C2_9APHY</name>